<sequence length="461" mass="53106">MLLRFQQSNFLAYATTTIAANLMNSVFQFYYVNLFLNQYKISTYWFNAAQTFYLVWNSINDPLFGYLQDNSSFGFLKHRRLNILYGAPLFSLSFLLPWFGWVDKTSPEWLAGVHLIVSLFLYDSMFTFVLLAQCSLFTEISRNQSDRQTLMFYSQIGSIIGSLSVLLTEVISNHMQNIHNFQITCVVIALLSWCLMSYTGYNIKTSVNRSSDDEMDSKNRVENWKSAMKPWLEILKNKNFISFVIMNFFQVFHYAYCTNFFSIFRKHIIGADALPSIFQSLMAGGAFILPSVAVLMFSPLILKYGSYFIIKLSFLFKILIGGFFFMFGYTSPWLVAAFMILDSTIVSATFSLFNLSVSDIIDHDQICYNRSRPLSSMIFGLNALVTKPAQSLAPVIILFLLNKAGYKNDTMTDTIEKSLSEAIFYIMVFVPIIIGVLQFLLWNIYSLRNTNKDENELKFKF</sequence>
<dbReference type="Pfam" id="PF13347">
    <property type="entry name" value="MFS_2"/>
    <property type="match status" value="1"/>
</dbReference>
<dbReference type="Proteomes" id="UP001652625">
    <property type="component" value="Chromosome 10"/>
</dbReference>
<proteinExistence type="predicted"/>
<dbReference type="InterPro" id="IPR036259">
    <property type="entry name" value="MFS_trans_sf"/>
</dbReference>
<evidence type="ECO:0000256" key="1">
    <source>
        <dbReference type="SAM" id="Phobius"/>
    </source>
</evidence>
<protein>
    <submittedName>
        <fullName evidence="3">Transmembrane protein 180 isoform X3</fullName>
    </submittedName>
</protein>
<feature type="transmembrane region" description="Helical" evidence="1">
    <location>
        <begin position="113"/>
        <end position="138"/>
    </location>
</feature>
<feature type="transmembrane region" description="Helical" evidence="1">
    <location>
        <begin position="83"/>
        <end position="101"/>
    </location>
</feature>
<name>A0ABM4CPN2_HYDVU</name>
<accession>A0ABM4CPN2</accession>
<dbReference type="RefSeq" id="XP_065663810.1">
    <property type="nucleotide sequence ID" value="XM_065807738.1"/>
</dbReference>
<evidence type="ECO:0000313" key="2">
    <source>
        <dbReference type="Proteomes" id="UP001652625"/>
    </source>
</evidence>
<feature type="transmembrane region" description="Helical" evidence="1">
    <location>
        <begin position="180"/>
        <end position="201"/>
    </location>
</feature>
<reference evidence="3" key="1">
    <citation type="submission" date="2025-08" db="UniProtKB">
        <authorList>
            <consortium name="RefSeq"/>
        </authorList>
    </citation>
    <scope>IDENTIFICATION</scope>
</reference>
<feature type="transmembrane region" description="Helical" evidence="1">
    <location>
        <begin position="422"/>
        <end position="442"/>
    </location>
</feature>
<feature type="transmembrane region" description="Helical" evidence="1">
    <location>
        <begin position="12"/>
        <end position="32"/>
    </location>
</feature>
<dbReference type="InterPro" id="IPR040035">
    <property type="entry name" value="TMEM180"/>
</dbReference>
<dbReference type="PANTHER" id="PTHR28658:SF1">
    <property type="entry name" value="MAJOR FACILITATOR SUPERFAMILY DOMAIN CONTAINING 13B"/>
    <property type="match status" value="1"/>
</dbReference>
<keyword evidence="1" id="KW-0472">Membrane</keyword>
<keyword evidence="2" id="KW-1185">Reference proteome</keyword>
<feature type="transmembrane region" description="Helical" evidence="1">
    <location>
        <begin position="150"/>
        <end position="168"/>
    </location>
</feature>
<organism evidence="2 3">
    <name type="scientific">Hydra vulgaris</name>
    <name type="common">Hydra</name>
    <name type="synonym">Hydra attenuata</name>
    <dbReference type="NCBI Taxonomy" id="6087"/>
    <lineage>
        <taxon>Eukaryota</taxon>
        <taxon>Metazoa</taxon>
        <taxon>Cnidaria</taxon>
        <taxon>Hydrozoa</taxon>
        <taxon>Hydroidolina</taxon>
        <taxon>Anthoathecata</taxon>
        <taxon>Aplanulata</taxon>
        <taxon>Hydridae</taxon>
        <taxon>Hydra</taxon>
    </lineage>
</organism>
<feature type="transmembrane region" description="Helical" evidence="1">
    <location>
        <begin position="276"/>
        <end position="296"/>
    </location>
</feature>
<feature type="transmembrane region" description="Helical" evidence="1">
    <location>
        <begin position="378"/>
        <end position="402"/>
    </location>
</feature>
<dbReference type="PANTHER" id="PTHR28658">
    <property type="entry name" value="TRANSMEMBRANE PROTEIN 180"/>
    <property type="match status" value="1"/>
</dbReference>
<dbReference type="GeneID" id="105845573"/>
<keyword evidence="1 3" id="KW-0812">Transmembrane</keyword>
<feature type="transmembrane region" description="Helical" evidence="1">
    <location>
        <begin position="239"/>
        <end position="256"/>
    </location>
</feature>
<gene>
    <name evidence="3" type="primary">LOC105845573</name>
</gene>
<feature type="transmembrane region" description="Helical" evidence="1">
    <location>
        <begin position="308"/>
        <end position="327"/>
    </location>
</feature>
<dbReference type="SUPFAM" id="SSF103473">
    <property type="entry name" value="MFS general substrate transporter"/>
    <property type="match status" value="1"/>
</dbReference>
<keyword evidence="1" id="KW-1133">Transmembrane helix</keyword>
<evidence type="ECO:0000313" key="3">
    <source>
        <dbReference type="RefSeq" id="XP_065663810.1"/>
    </source>
</evidence>
<feature type="transmembrane region" description="Helical" evidence="1">
    <location>
        <begin position="333"/>
        <end position="357"/>
    </location>
</feature>
<dbReference type="Gene3D" id="1.20.1250.20">
    <property type="entry name" value="MFS general substrate transporter like domains"/>
    <property type="match status" value="2"/>
</dbReference>